<comment type="caution">
    <text evidence="1">The sequence shown here is derived from an EMBL/GenBank/DDBJ whole genome shotgun (WGS) entry which is preliminary data.</text>
</comment>
<organism evidence="1 2">
    <name type="scientific">Auriscalpium vulgare</name>
    <dbReference type="NCBI Taxonomy" id="40419"/>
    <lineage>
        <taxon>Eukaryota</taxon>
        <taxon>Fungi</taxon>
        <taxon>Dikarya</taxon>
        <taxon>Basidiomycota</taxon>
        <taxon>Agaricomycotina</taxon>
        <taxon>Agaricomycetes</taxon>
        <taxon>Russulales</taxon>
        <taxon>Auriscalpiaceae</taxon>
        <taxon>Auriscalpium</taxon>
    </lineage>
</organism>
<reference evidence="1" key="2">
    <citation type="journal article" date="2022" name="New Phytol.">
        <title>Evolutionary transition to the ectomycorrhizal habit in the genomes of a hyperdiverse lineage of mushroom-forming fungi.</title>
        <authorList>
            <person name="Looney B."/>
            <person name="Miyauchi S."/>
            <person name="Morin E."/>
            <person name="Drula E."/>
            <person name="Courty P.E."/>
            <person name="Kohler A."/>
            <person name="Kuo A."/>
            <person name="LaButti K."/>
            <person name="Pangilinan J."/>
            <person name="Lipzen A."/>
            <person name="Riley R."/>
            <person name="Andreopoulos W."/>
            <person name="He G."/>
            <person name="Johnson J."/>
            <person name="Nolan M."/>
            <person name="Tritt A."/>
            <person name="Barry K.W."/>
            <person name="Grigoriev I.V."/>
            <person name="Nagy L.G."/>
            <person name="Hibbett D."/>
            <person name="Henrissat B."/>
            <person name="Matheny P.B."/>
            <person name="Labbe J."/>
            <person name="Martin F.M."/>
        </authorList>
    </citation>
    <scope>NUCLEOTIDE SEQUENCE</scope>
    <source>
        <strain evidence="1">FP105234-sp</strain>
    </source>
</reference>
<gene>
    <name evidence="1" type="ORF">FA95DRAFT_1589126</name>
</gene>
<proteinExistence type="predicted"/>
<keyword evidence="2" id="KW-1185">Reference proteome</keyword>
<name>A0ACB8RUU0_9AGAM</name>
<reference evidence="1" key="1">
    <citation type="submission" date="2021-02" db="EMBL/GenBank/DDBJ databases">
        <authorList>
            <consortium name="DOE Joint Genome Institute"/>
            <person name="Ahrendt S."/>
            <person name="Looney B.P."/>
            <person name="Miyauchi S."/>
            <person name="Morin E."/>
            <person name="Drula E."/>
            <person name="Courty P.E."/>
            <person name="Chicoki N."/>
            <person name="Fauchery L."/>
            <person name="Kohler A."/>
            <person name="Kuo A."/>
            <person name="Labutti K."/>
            <person name="Pangilinan J."/>
            <person name="Lipzen A."/>
            <person name="Riley R."/>
            <person name="Andreopoulos W."/>
            <person name="He G."/>
            <person name="Johnson J."/>
            <person name="Barry K.W."/>
            <person name="Grigoriev I.V."/>
            <person name="Nagy L."/>
            <person name="Hibbett D."/>
            <person name="Henrissat B."/>
            <person name="Matheny P.B."/>
            <person name="Labbe J."/>
            <person name="Martin F."/>
        </authorList>
    </citation>
    <scope>NUCLEOTIDE SEQUENCE</scope>
    <source>
        <strain evidence="1">FP105234-sp</strain>
    </source>
</reference>
<evidence type="ECO:0000313" key="1">
    <source>
        <dbReference type="EMBL" id="KAI0047385.1"/>
    </source>
</evidence>
<sequence length="1265" mass="140250">MGRGASPAQLPKVSFTKVSDEASTQPAGVHDMQARSYGYNDIVDFRRPEHYVRYIEPLESELAVQGLTAADQEWLDVVNSERKKEQIDVVSYETFEIIMDRLEKEWFDLTKNIPKPDMALPSEDSTCAICDDSEGENTNAIVFCDGCNLAVHQDCYGVPYIPEGQWLCRKCTVSPENPVSCILCPNEGGAFKQTSNGEWVHLLCAIWVPETLVVNEVFMEPITGVEKITKPRWSLKCTICGVRQGACIQCSKTQCSLAFHVTCARKERYLLPMKATSGSEPPPLQCFCERHIPRENAIARLEAIAAEAAQTPVAASDLKSNKSARAYAKSYKPGPPIVPALIVNRINQYINKIKVRRRTEFIELVCRYWSLKREARRGAPLLKRLHLEPWTASANGRVQTEEERAIKLEHMKRLKQDLETVRSLAELTRKRESRKLKQMEIIHELLTTYIFPHESRLRFAFEKIMILDRNEYFKNPVSQAQVPDYLDIVKRPMWWGAIEAKLDRHEYWDLETFKGDVFLVLDNATLYNKHGTTYYKTAARIKAAALPILTALDDMTTSAKSEVTLPAANASADSVHPEEASSSTHLVGNLEPPLQILSLLASMAIDSEFEFILTSHPLQYLFSYEFPELKPPPPPPPPKPRRDRKKAERERRVATAQAAAAQRAAIAHAQKVEAERQELEAAEARDIQEKLNASSGFRGPPRTRRASKYEAEVTEGIDAAPASSAQGDEVHPEAIAEASTEGGSAEVTASKRKKHKRLPIELPGHGEPPVVSDVDPKSSFKNFDKGWILDVGTRRGGRVPIERGPLPPPKKRAKHGPAPTVETPASSSTVEAQYPQPTEAKPGSIAEGEPLLTARSEVDEPMAVDEQQADEPISSAQAHEDEPLPSAQAQADHSTQAEDDEPMQEETMPLAQSEGDDPTPPDHLEVEPMSTDQAQEDEPIPPAQLQEADEVASTEPSQAGDPPPVAADVPEVTMEEAVSEVSPIPAPSIAASSPPSALADDRQPSATESAIVPQSIDLADLQIELEPNEVLRKDPDGKLVIEELDTPITRRQKAQRKKAKFVAAQAEAGPSRIAGLDGDSELSSLSEMESDSDDDNARSSKARTGPKKKKGKSGPKGKIKWGKRGPEAGRFELKEGEMLPGGTLAWAKFASFPWWAAVIVEPDDPLVTPFKKVLKDRPSPSDSGPHLVRFYDKDLSWAWLHLDDLRMLGDDDEFDQFILYTQRYKSNNIRDSCRASYRVAMSERESDGGGDEEEVDDEEPIVEED</sequence>
<accession>A0ACB8RUU0</accession>
<dbReference type="Proteomes" id="UP000814033">
    <property type="component" value="Unassembled WGS sequence"/>
</dbReference>
<dbReference type="EMBL" id="MU275905">
    <property type="protein sequence ID" value="KAI0047385.1"/>
    <property type="molecule type" value="Genomic_DNA"/>
</dbReference>
<protein>
    <submittedName>
        <fullName evidence="1">Uncharacterized protein</fullName>
    </submittedName>
</protein>
<evidence type="ECO:0000313" key="2">
    <source>
        <dbReference type="Proteomes" id="UP000814033"/>
    </source>
</evidence>